<comment type="caution">
    <text evidence="13">The sequence shown here is derived from an EMBL/GenBank/DDBJ whole genome shotgun (WGS) entry which is preliminary data.</text>
</comment>
<evidence type="ECO:0000256" key="10">
    <source>
        <dbReference type="SAM" id="Phobius"/>
    </source>
</evidence>
<dbReference type="InterPro" id="IPR037066">
    <property type="entry name" value="Plug_dom_sf"/>
</dbReference>
<keyword evidence="3 8" id="KW-1134">Transmembrane beta strand</keyword>
<evidence type="ECO:0000313" key="13">
    <source>
        <dbReference type="EMBL" id="MBL1409032.1"/>
    </source>
</evidence>
<dbReference type="SUPFAM" id="SSF49464">
    <property type="entry name" value="Carboxypeptidase regulatory domain-like"/>
    <property type="match status" value="1"/>
</dbReference>
<dbReference type="EMBL" id="JAERTY010000004">
    <property type="protein sequence ID" value="MBL1409032.1"/>
    <property type="molecule type" value="Genomic_DNA"/>
</dbReference>
<feature type="domain" description="TonB-dependent receptor plug" evidence="12">
    <location>
        <begin position="218"/>
        <end position="323"/>
    </location>
</feature>
<dbReference type="Gene3D" id="2.40.170.20">
    <property type="entry name" value="TonB-dependent receptor, beta-barrel domain"/>
    <property type="match status" value="1"/>
</dbReference>
<evidence type="ECO:0000256" key="3">
    <source>
        <dbReference type="ARBA" id="ARBA00022452"/>
    </source>
</evidence>
<dbReference type="PROSITE" id="PS52016">
    <property type="entry name" value="TONB_DEPENDENT_REC_3"/>
    <property type="match status" value="1"/>
</dbReference>
<keyword evidence="13" id="KW-0675">Receptor</keyword>
<dbReference type="InterPro" id="IPR023997">
    <property type="entry name" value="TonB-dep_OMP_SusC/RagA_CS"/>
</dbReference>
<name>A0ABS1R2U7_9SPHI</name>
<dbReference type="InterPro" id="IPR012910">
    <property type="entry name" value="Plug_dom"/>
</dbReference>
<dbReference type="Pfam" id="PF13715">
    <property type="entry name" value="CarbopepD_reg_2"/>
    <property type="match status" value="1"/>
</dbReference>
<keyword evidence="2 8" id="KW-0813">Transport</keyword>
<dbReference type="Gene3D" id="2.170.130.10">
    <property type="entry name" value="TonB-dependent receptor, plug domain"/>
    <property type="match status" value="1"/>
</dbReference>
<gene>
    <name evidence="13" type="ORF">JKG61_09745</name>
</gene>
<dbReference type="NCBIfam" id="TIGR04056">
    <property type="entry name" value="OMP_RagA_SusC"/>
    <property type="match status" value="1"/>
</dbReference>
<protein>
    <submittedName>
        <fullName evidence="13">TonB-dependent receptor</fullName>
    </submittedName>
</protein>
<evidence type="ECO:0000256" key="9">
    <source>
        <dbReference type="RuleBase" id="RU003357"/>
    </source>
</evidence>
<feature type="domain" description="TonB-dependent receptor-like beta-barrel" evidence="11">
    <location>
        <begin position="490"/>
        <end position="1069"/>
    </location>
</feature>
<evidence type="ECO:0000256" key="7">
    <source>
        <dbReference type="ARBA" id="ARBA00023237"/>
    </source>
</evidence>
<evidence type="ECO:0000256" key="2">
    <source>
        <dbReference type="ARBA" id="ARBA00022448"/>
    </source>
</evidence>
<dbReference type="InterPro" id="IPR023996">
    <property type="entry name" value="TonB-dep_OMP_SusC/RagA"/>
</dbReference>
<dbReference type="InterPro" id="IPR008969">
    <property type="entry name" value="CarboxyPept-like_regulatory"/>
</dbReference>
<dbReference type="Gene3D" id="2.60.40.1120">
    <property type="entry name" value="Carboxypeptidase-like, regulatory domain"/>
    <property type="match status" value="1"/>
</dbReference>
<keyword evidence="6 8" id="KW-0472">Membrane</keyword>
<keyword evidence="14" id="KW-1185">Reference proteome</keyword>
<dbReference type="RefSeq" id="WP_202102781.1">
    <property type="nucleotide sequence ID" value="NZ_JAERTY010000004.1"/>
</dbReference>
<dbReference type="Pfam" id="PF00593">
    <property type="entry name" value="TonB_dep_Rec_b-barrel"/>
    <property type="match status" value="1"/>
</dbReference>
<reference evidence="13 14" key="1">
    <citation type="submission" date="2021-01" db="EMBL/GenBank/DDBJ databases">
        <title>C459-1 draft genome sequence.</title>
        <authorList>
            <person name="Zhang X.-F."/>
        </authorList>
    </citation>
    <scope>NUCLEOTIDE SEQUENCE [LARGE SCALE GENOMIC DNA]</scope>
    <source>
        <strain evidence="14">C459-1</strain>
    </source>
</reference>
<dbReference type="Proteomes" id="UP000625283">
    <property type="component" value="Unassembled WGS sequence"/>
</dbReference>
<comment type="subcellular location">
    <subcellularLocation>
        <location evidence="1 8">Cell outer membrane</location>
        <topology evidence="1 8">Multi-pass membrane protein</topology>
    </subcellularLocation>
</comment>
<dbReference type="InterPro" id="IPR036942">
    <property type="entry name" value="Beta-barrel_TonB_sf"/>
</dbReference>
<dbReference type="InterPro" id="IPR000531">
    <property type="entry name" value="Beta-barrel_TonB"/>
</dbReference>
<dbReference type="SUPFAM" id="SSF56935">
    <property type="entry name" value="Porins"/>
    <property type="match status" value="1"/>
</dbReference>
<comment type="similarity">
    <text evidence="8 9">Belongs to the TonB-dependent receptor family.</text>
</comment>
<sequence length="1113" mass="123175">MKKILQGGHSVPIRKCLKRLLMLKFIVILLLSSTFGAIANVSKAQGTVSLRYTDVSLKNVLIAIEQQTKVTFVYHDNSINDIRIRNLDISNKDWKAFLMPLLASENFDLESLGANRVLLKKKNGQDRIVSGTVKDEYGKPLVGVSIKEKGRDNATSTNSDGQYSFVVSTQDIVLQISYLGYLSQEISANTNSRLDVILKEDLAQLEEVVVVGYGTQRKKDLTGAVSNISADKLNTQSNVNIGQAIQGKIAGVDVVSQGGAPGAGSRITIRGIGTLNNVNPLYIVDGIYMNNMDNINPNDVESIDVLKDASSAAIYGSRAANGVIIVTTKSGTKTDGVPQIEASVNTGLQSPSRYMEMLNAEEWARITTLSRAAIGKTPLAMAEELSSKEDNDWQHIMMGSALMQNYNATIKGGSQNFTYYTSVGYMNQDGTIKGTEYKRYNAQFKTDYTRGWFKMGSNVLFSAQQNNPLYGFARGGYLGIILQSIPTLSQYDPSNSRGGYGKVFGDATDIPNPLGILDEKLTKRTWDENKIFLNFYAEVKLPLGLKYRFNVTPDFSYARNTIFENVYDFGLRNNSISSLSDDRTNGKNLLVENLLNYEANFGKSRVTAMVGYAYQNFQSRYIMASGRGLPQGIYEVGAATQDRLNNAYSNESALTSIISRAFYSYDDRYLLTATYRRDGSSKFNKDNRYGHFPSFSLGWNVMQESFMKKVHFLDQMKLRGGYGVLGNQEIADYMYSSVVTSNINYPDGNGGLLLGAFPKEFANPSIRWEETAMTNIGIDMTMLSNRLGVTADYYVKNTKDILLTVPIPISTGGANDPVVNAGRIQNKGVEFSLNWNERPSEHFSYGITATGNVLTNRVVAMGEKDQIIHGGTNRTNVATTRTLAGYPIGGFWLIPTAGIFQNDSEVSAHSSNGSLIQPNAKAGDIRFVDSNGDGKITDDDRVYMGSPLPSSSFGLNFNASYHSFDLLLGLQAVLGNKIYNGTRLELEGVNKGTNYLRTVLDYWTPENPNTTIPRLVWDDPNQNSRPQSDRYLEKGDFFRLRNVQVGYTLPASLFRERIKKLRLYTSIENPWTITGYSGFTPDIDGGGSVTSRGFDNFVYPINRIFMFGAHLSF</sequence>
<dbReference type="NCBIfam" id="TIGR04057">
    <property type="entry name" value="SusC_RagA_signa"/>
    <property type="match status" value="1"/>
</dbReference>
<evidence type="ECO:0000259" key="12">
    <source>
        <dbReference type="Pfam" id="PF07715"/>
    </source>
</evidence>
<evidence type="ECO:0000256" key="4">
    <source>
        <dbReference type="ARBA" id="ARBA00022692"/>
    </source>
</evidence>
<dbReference type="InterPro" id="IPR039426">
    <property type="entry name" value="TonB-dep_rcpt-like"/>
</dbReference>
<organism evidence="13 14">
    <name type="scientific">Sphingobacterium faecale</name>
    <dbReference type="NCBI Taxonomy" id="2803775"/>
    <lineage>
        <taxon>Bacteria</taxon>
        <taxon>Pseudomonadati</taxon>
        <taxon>Bacteroidota</taxon>
        <taxon>Sphingobacteriia</taxon>
        <taxon>Sphingobacteriales</taxon>
        <taxon>Sphingobacteriaceae</taxon>
        <taxon>Sphingobacterium</taxon>
    </lineage>
</organism>
<evidence type="ECO:0000256" key="6">
    <source>
        <dbReference type="ARBA" id="ARBA00023136"/>
    </source>
</evidence>
<keyword evidence="4 8" id="KW-0812">Transmembrane</keyword>
<evidence type="ECO:0000313" key="14">
    <source>
        <dbReference type="Proteomes" id="UP000625283"/>
    </source>
</evidence>
<feature type="transmembrane region" description="Helical" evidence="10">
    <location>
        <begin position="21"/>
        <end position="41"/>
    </location>
</feature>
<evidence type="ECO:0000259" key="11">
    <source>
        <dbReference type="Pfam" id="PF00593"/>
    </source>
</evidence>
<dbReference type="Pfam" id="PF07715">
    <property type="entry name" value="Plug"/>
    <property type="match status" value="1"/>
</dbReference>
<evidence type="ECO:0000256" key="8">
    <source>
        <dbReference type="PROSITE-ProRule" id="PRU01360"/>
    </source>
</evidence>
<accession>A0ABS1R2U7</accession>
<keyword evidence="5 9" id="KW-0798">TonB box</keyword>
<keyword evidence="10" id="KW-1133">Transmembrane helix</keyword>
<evidence type="ECO:0000256" key="5">
    <source>
        <dbReference type="ARBA" id="ARBA00023077"/>
    </source>
</evidence>
<proteinExistence type="inferred from homology"/>
<evidence type="ECO:0000256" key="1">
    <source>
        <dbReference type="ARBA" id="ARBA00004571"/>
    </source>
</evidence>
<keyword evidence="7 8" id="KW-0998">Cell outer membrane</keyword>